<evidence type="ECO:0000256" key="1">
    <source>
        <dbReference type="SAM" id="Coils"/>
    </source>
</evidence>
<evidence type="ECO:0000313" key="5">
    <source>
        <dbReference type="Proteomes" id="UP000256486"/>
    </source>
</evidence>
<feature type="coiled-coil region" evidence="1">
    <location>
        <begin position="289"/>
        <end position="340"/>
    </location>
</feature>
<keyword evidence="3" id="KW-0472">Membrane</keyword>
<gene>
    <name evidence="4" type="ORF">B7R54_01470</name>
</gene>
<keyword evidence="3" id="KW-0812">Transmembrane</keyword>
<dbReference type="Proteomes" id="UP000256486">
    <property type="component" value="Unassembled WGS sequence"/>
</dbReference>
<evidence type="ECO:0000256" key="2">
    <source>
        <dbReference type="SAM" id="MobiDB-lite"/>
    </source>
</evidence>
<dbReference type="AlphaFoldDB" id="A0A3E0VEQ7"/>
<keyword evidence="3" id="KW-1133">Transmembrane helix</keyword>
<proteinExistence type="predicted"/>
<keyword evidence="1" id="KW-0175">Coiled coil</keyword>
<reference evidence="4 5" key="1">
    <citation type="submission" date="2017-04" db="EMBL/GenBank/DDBJ databases">
        <title>Comparative genome analysis of Subtercola boreus.</title>
        <authorList>
            <person name="Cho Y.-J."/>
            <person name="Cho A."/>
            <person name="Kim O.-S."/>
            <person name="Lee J.-I."/>
        </authorList>
    </citation>
    <scope>NUCLEOTIDE SEQUENCE [LARGE SCALE GENOMIC DNA]</scope>
    <source>
        <strain evidence="4 5">K300</strain>
    </source>
</reference>
<organism evidence="4 5">
    <name type="scientific">Subtercola boreus</name>
    <dbReference type="NCBI Taxonomy" id="120213"/>
    <lineage>
        <taxon>Bacteria</taxon>
        <taxon>Bacillati</taxon>
        <taxon>Actinomycetota</taxon>
        <taxon>Actinomycetes</taxon>
        <taxon>Micrococcales</taxon>
        <taxon>Microbacteriaceae</taxon>
        <taxon>Subtercola</taxon>
    </lineage>
</organism>
<feature type="region of interest" description="Disordered" evidence="2">
    <location>
        <begin position="344"/>
        <end position="363"/>
    </location>
</feature>
<evidence type="ECO:0000256" key="3">
    <source>
        <dbReference type="SAM" id="Phobius"/>
    </source>
</evidence>
<comment type="caution">
    <text evidence="4">The sequence shown here is derived from an EMBL/GenBank/DDBJ whole genome shotgun (WGS) entry which is preliminary data.</text>
</comment>
<name>A0A3E0VEQ7_9MICO</name>
<dbReference type="RefSeq" id="WP_116413450.1">
    <property type="nucleotide sequence ID" value="NZ_NBWZ01000001.1"/>
</dbReference>
<protein>
    <submittedName>
        <fullName evidence="4">Uncharacterized protein</fullName>
    </submittedName>
</protein>
<feature type="compositionally biased region" description="Pro residues" evidence="2">
    <location>
        <begin position="351"/>
        <end position="363"/>
    </location>
</feature>
<evidence type="ECO:0000313" key="4">
    <source>
        <dbReference type="EMBL" id="RFA08033.1"/>
    </source>
</evidence>
<dbReference type="OrthoDB" id="9787474at2"/>
<sequence>MTLFEFDSPGDEFEPPPRSRASALLRRIALIVVVTVIVGVPVGAVAWSFVHQRVEDQVEVWQYRPSPAITAMADESGMGDEGRFYFYASAPTVESAADFLSVCGSSTDDFVLLGCYTGSSIHVFDVPDARLSGIRGVTAAHEMLHAVYARLSDSDRSDLDRLLEQQYDAHKGDPELAARMLSYAETEPGQRDNELHSIFGTEVAALSPELETHYAKYFTDRTKVVALNASFEAVFSQIHEQESALAAQVTAAGDAIDRNSSQYSADSDTLSADVAEFNIRAAAGDISSRAEFDRQREALEARQTDLANRYAGIQSDIAAYDALRDQLQALNAQAEELGRSLDSTLQVPATPTQPPTPAPVAGG</sequence>
<accession>A0A3E0VEQ7</accession>
<keyword evidence="5" id="KW-1185">Reference proteome</keyword>
<dbReference type="EMBL" id="NBWZ01000001">
    <property type="protein sequence ID" value="RFA08033.1"/>
    <property type="molecule type" value="Genomic_DNA"/>
</dbReference>
<feature type="transmembrane region" description="Helical" evidence="3">
    <location>
        <begin position="28"/>
        <end position="50"/>
    </location>
</feature>